<name>A0A0S7Y4T3_UNCSA</name>
<dbReference type="InterPro" id="IPR011060">
    <property type="entry name" value="RibuloseP-bd_barrel"/>
</dbReference>
<evidence type="ECO:0000313" key="1">
    <source>
        <dbReference type="EMBL" id="KPJ69387.1"/>
    </source>
</evidence>
<organism evidence="1 2">
    <name type="scientific">candidate division WOR-1 bacterium DG_54_3</name>
    <dbReference type="NCBI Taxonomy" id="1703775"/>
    <lineage>
        <taxon>Bacteria</taxon>
        <taxon>Bacillati</taxon>
        <taxon>Saganbacteria</taxon>
    </lineage>
</organism>
<dbReference type="SUPFAM" id="SSF51366">
    <property type="entry name" value="Ribulose-phoshate binding barrel"/>
    <property type="match status" value="1"/>
</dbReference>
<dbReference type="Proteomes" id="UP000051861">
    <property type="component" value="Unassembled WGS sequence"/>
</dbReference>
<evidence type="ECO:0000313" key="2">
    <source>
        <dbReference type="Proteomes" id="UP000051861"/>
    </source>
</evidence>
<dbReference type="AlphaFoldDB" id="A0A0S7Y4T3"/>
<dbReference type="EMBL" id="LIZX01000025">
    <property type="protein sequence ID" value="KPJ69387.1"/>
    <property type="molecule type" value="Genomic_DNA"/>
</dbReference>
<protein>
    <recommendedName>
        <fullName evidence="3">Orotidine 5'-phosphate decarboxylase domain-containing protein</fullName>
    </recommendedName>
</protein>
<proteinExistence type="predicted"/>
<accession>A0A0S7Y4T3</accession>
<evidence type="ECO:0008006" key="3">
    <source>
        <dbReference type="Google" id="ProtNLM"/>
    </source>
</evidence>
<sequence length="229" mass="24726">MSKLLDAFEKNPLTLIVSLPENSADLARAALRGGADALKIHINIKHAAAGTEFGTFKEEKSIIEDILEASDIPVGIVPGEEKLPSKEEMKELIAMGIDFFDVKLKYLPQWMLDLKGIGKIAALDEKYLIDEILEFGKLGIDALEVAIIPKSQYGKELTAGDLQQYITLSGAAGVPIIIPTQKRIAVSEVPIIWDTGAKAIMIGAIVTGKTAGSIEKVTRDFRIAVDDLG</sequence>
<reference evidence="1 2" key="1">
    <citation type="journal article" date="2015" name="Microbiome">
        <title>Genomic resolution of linkages in carbon, nitrogen, and sulfur cycling among widespread estuary sediment bacteria.</title>
        <authorList>
            <person name="Baker B.J."/>
            <person name="Lazar C.S."/>
            <person name="Teske A.P."/>
            <person name="Dick G.J."/>
        </authorList>
    </citation>
    <scope>NUCLEOTIDE SEQUENCE [LARGE SCALE GENOMIC DNA]</scope>
    <source>
        <strain evidence="1">DG_54_3</strain>
    </source>
</reference>
<comment type="caution">
    <text evidence="1">The sequence shown here is derived from an EMBL/GenBank/DDBJ whole genome shotgun (WGS) entry which is preliminary data.</text>
</comment>
<gene>
    <name evidence="1" type="ORF">AMJ44_03890</name>
</gene>